<organism evidence="2 3">
    <name type="scientific">Labilithrix luteola</name>
    <dbReference type="NCBI Taxonomy" id="1391654"/>
    <lineage>
        <taxon>Bacteria</taxon>
        <taxon>Pseudomonadati</taxon>
        <taxon>Myxococcota</taxon>
        <taxon>Polyangia</taxon>
        <taxon>Polyangiales</taxon>
        <taxon>Labilitrichaceae</taxon>
        <taxon>Labilithrix</taxon>
    </lineage>
</organism>
<dbReference type="EMBL" id="CP012333">
    <property type="protein sequence ID" value="AKV03904.1"/>
    <property type="molecule type" value="Genomic_DNA"/>
</dbReference>
<name>A0A0K1QDR8_9BACT</name>
<dbReference type="STRING" id="1391654.AKJ09_10567"/>
<dbReference type="SUPFAM" id="SSF49879">
    <property type="entry name" value="SMAD/FHA domain"/>
    <property type="match status" value="1"/>
</dbReference>
<accession>A0A0K1QDR8</accession>
<dbReference type="SMART" id="SM00240">
    <property type="entry name" value="FHA"/>
    <property type="match status" value="1"/>
</dbReference>
<evidence type="ECO:0000259" key="1">
    <source>
        <dbReference type="PROSITE" id="PS50006"/>
    </source>
</evidence>
<dbReference type="AlphaFoldDB" id="A0A0K1QDR8"/>
<dbReference type="OrthoDB" id="5503470at2"/>
<evidence type="ECO:0000313" key="3">
    <source>
        <dbReference type="Proteomes" id="UP000064967"/>
    </source>
</evidence>
<dbReference type="KEGG" id="llu:AKJ09_10567"/>
<dbReference type="InterPro" id="IPR000253">
    <property type="entry name" value="FHA_dom"/>
</dbReference>
<dbReference type="PROSITE" id="PS50006">
    <property type="entry name" value="FHA_DOMAIN"/>
    <property type="match status" value="1"/>
</dbReference>
<reference evidence="2 3" key="1">
    <citation type="submission" date="2015-08" db="EMBL/GenBank/DDBJ databases">
        <authorList>
            <person name="Babu N.S."/>
            <person name="Beckwith C.J."/>
            <person name="Beseler K.G."/>
            <person name="Brison A."/>
            <person name="Carone J.V."/>
            <person name="Caskin T.P."/>
            <person name="Diamond M."/>
            <person name="Durham M.E."/>
            <person name="Foxe J.M."/>
            <person name="Go M."/>
            <person name="Henderson B.A."/>
            <person name="Jones I.B."/>
            <person name="McGettigan J.A."/>
            <person name="Micheletti S.J."/>
            <person name="Nasrallah M.E."/>
            <person name="Ortiz D."/>
            <person name="Piller C.R."/>
            <person name="Privatt S.R."/>
            <person name="Schneider S.L."/>
            <person name="Sharp S."/>
            <person name="Smith T.C."/>
            <person name="Stanton J.D."/>
            <person name="Ullery H.E."/>
            <person name="Wilson R.J."/>
            <person name="Serrano M.G."/>
            <person name="Buck G."/>
            <person name="Lee V."/>
            <person name="Wang Y."/>
            <person name="Carvalho R."/>
            <person name="Voegtly L."/>
            <person name="Shi R."/>
            <person name="Duckworth R."/>
            <person name="Johnson A."/>
            <person name="Loviza R."/>
            <person name="Walstead R."/>
            <person name="Shah Z."/>
            <person name="Kiflezghi M."/>
            <person name="Wade K."/>
            <person name="Ball S.L."/>
            <person name="Bradley K.W."/>
            <person name="Asai D.J."/>
            <person name="Bowman C.A."/>
            <person name="Russell D.A."/>
            <person name="Pope W.H."/>
            <person name="Jacobs-Sera D."/>
            <person name="Hendrix R.W."/>
            <person name="Hatfull G.F."/>
        </authorList>
    </citation>
    <scope>NUCLEOTIDE SEQUENCE [LARGE SCALE GENOMIC DNA]</scope>
    <source>
        <strain evidence="2 3">DSM 27648</strain>
    </source>
</reference>
<protein>
    <recommendedName>
        <fullName evidence="1">FHA domain-containing protein</fullName>
    </recommendedName>
</protein>
<evidence type="ECO:0000313" key="2">
    <source>
        <dbReference type="EMBL" id="AKV03904.1"/>
    </source>
</evidence>
<dbReference type="Proteomes" id="UP000064967">
    <property type="component" value="Chromosome"/>
</dbReference>
<dbReference type="RefSeq" id="WP_146654594.1">
    <property type="nucleotide sequence ID" value="NZ_CP012333.1"/>
</dbReference>
<dbReference type="Pfam" id="PF00498">
    <property type="entry name" value="FHA"/>
    <property type="match status" value="1"/>
</dbReference>
<sequence>MPTFFDRFFGKGRAATAAQAAELRGDLAKAAELYGEADLPEEAARVILLRGDSETDPRARLQFFAQARQFAPADSDIHNEARRKRAELLLALAGDATVSAVARHDVLEAAKDLEAVGEPLRAAEAYARAGDKEGEARALQAAGDVERLEFLLSTEQHKERISRARDDRTKDVDLLIACGRRREALGALDELLREIHKTSNGDFGVRVDETSLRERANGLRARKIEAPIVEVEIGESHVRLVLGREIVIGRSEGTIRVSSNAISRQHLRIFREGDAVVVRDLESRNGTQLRGVNLAGTFPIHEGLELKLGREVPLRITPSEALPGAIEIEVAGQRYLATLGPTNLPAFGFELVAGPDGWVELLARHPAFQGDVELVGQTTLLAGDAIATTRGGAPAIRFVST</sequence>
<dbReference type="Gene3D" id="2.60.200.20">
    <property type="match status" value="1"/>
</dbReference>
<proteinExistence type="predicted"/>
<keyword evidence="3" id="KW-1185">Reference proteome</keyword>
<dbReference type="CDD" id="cd00060">
    <property type="entry name" value="FHA"/>
    <property type="match status" value="1"/>
</dbReference>
<feature type="domain" description="FHA" evidence="1">
    <location>
        <begin position="240"/>
        <end position="294"/>
    </location>
</feature>
<dbReference type="InterPro" id="IPR008984">
    <property type="entry name" value="SMAD_FHA_dom_sf"/>
</dbReference>
<gene>
    <name evidence="2" type="ORF">AKJ09_10567</name>
</gene>